<keyword evidence="6 11" id="KW-0805">Transcription regulation</keyword>
<keyword evidence="4 11" id="KW-0863">Zinc-finger</keyword>
<accession>A0A6P4IIW9</accession>
<evidence type="ECO:0000313" key="16">
    <source>
        <dbReference type="RefSeq" id="XP_017022493.1"/>
    </source>
</evidence>
<dbReference type="PRINTS" id="PR00398">
    <property type="entry name" value="STRDHORMONER"/>
</dbReference>
<evidence type="ECO:0000256" key="5">
    <source>
        <dbReference type="ARBA" id="ARBA00022833"/>
    </source>
</evidence>
<dbReference type="CDD" id="cd06960">
    <property type="entry name" value="NR_DBD_HNF4A"/>
    <property type="match status" value="1"/>
</dbReference>
<comment type="subcellular location">
    <subcellularLocation>
        <location evidence="1 11">Nucleus</location>
    </subcellularLocation>
</comment>
<evidence type="ECO:0000256" key="3">
    <source>
        <dbReference type="ARBA" id="ARBA00022723"/>
    </source>
</evidence>
<evidence type="ECO:0000256" key="11">
    <source>
        <dbReference type="RuleBase" id="RU004334"/>
    </source>
</evidence>
<organism evidence="15 16">
    <name type="scientific">Drosophila kikkawai</name>
    <name type="common">Fruit fly</name>
    <dbReference type="NCBI Taxonomy" id="30033"/>
    <lineage>
        <taxon>Eukaryota</taxon>
        <taxon>Metazoa</taxon>
        <taxon>Ecdysozoa</taxon>
        <taxon>Arthropoda</taxon>
        <taxon>Hexapoda</taxon>
        <taxon>Insecta</taxon>
        <taxon>Pterygota</taxon>
        <taxon>Neoptera</taxon>
        <taxon>Endopterygota</taxon>
        <taxon>Diptera</taxon>
        <taxon>Brachycera</taxon>
        <taxon>Muscomorpha</taxon>
        <taxon>Ephydroidea</taxon>
        <taxon>Drosophilidae</taxon>
        <taxon>Drosophila</taxon>
        <taxon>Sophophora</taxon>
    </lineage>
</organism>
<dbReference type="InterPro" id="IPR013088">
    <property type="entry name" value="Znf_NHR/GATA"/>
</dbReference>
<keyword evidence="3 11" id="KW-0479">Metal-binding</keyword>
<dbReference type="InterPro" id="IPR001628">
    <property type="entry name" value="Znf_hrmn_rcpt"/>
</dbReference>
<feature type="compositionally biased region" description="Low complexity" evidence="12">
    <location>
        <begin position="565"/>
        <end position="583"/>
    </location>
</feature>
<name>A0A6P4IIW9_DROKI</name>
<dbReference type="Gene3D" id="1.10.565.10">
    <property type="entry name" value="Retinoid X Receptor"/>
    <property type="match status" value="1"/>
</dbReference>
<keyword evidence="15" id="KW-1185">Reference proteome</keyword>
<reference evidence="16" key="2">
    <citation type="submission" date="2025-08" db="UniProtKB">
        <authorList>
            <consortium name="RefSeq"/>
        </authorList>
    </citation>
    <scope>IDENTIFICATION</scope>
    <source>
        <strain evidence="16">14028-0561.14</strain>
        <tissue evidence="16">Whole fly</tissue>
    </source>
</reference>
<proteinExistence type="inferred from homology"/>
<sequence length="714" mass="77544">MYASMLPSLLNMKTENLTNSSYDDAFLLEENLLHIMESESHIMHADALAAGYPAASQPHSPIGHALSPNGVVLGLSNSSNQSSENFALCNGNGGNAGSAGGGSASSCSTNNNSMFSPNHNHSGSGSGGSSQQQLQQQQQQQQSPTVCAICGDRATGKHYGASSCDGCKGFFRRSVRKNHQYTCRFSRNCVVDKDKRNQCRYCRLRKCFKAGMKKEAVQNERDRISCRRTSNDDPDPGNGLSVISLVKAENESRQSKAGAAMEPNINEDLSTKQFASINDVCESMKQQLLTLVEWAKQIPAFNELQLDDQVALLRAHAGEHLLLGLSRRSMHLKDVLLLSNNCVITRHCPDPLVSPNLDISRIGARIIDELVVVMKDVGIDDTEFACIKALVFFDPNAKGLNEPHRIKSLRHQILNNLEDYISDRQYESRGRFGEILLILPVLQSITWQMIEQIQFAKIFGVAHIDSLLQEMLLGGELADNPLPLSPPNQSNDYQSPTHTGNMDGGGSQVNSSLDPLVSAGGSGSHGLDLEVQHIQALIEANSAEDSFRAYATGTAVAAAASAASSSSSSSAPASVAPAAISPPLNSPKSQQQQQQQHQHQQQHATHQQQDGSYMDVPVKHYNGSRSQHSPQRMHPYQRAVASPVEVTSGVGGLVLRNPADITLNEYNRSEGSSAEEMLRRTPLKIRAPELLTAPTGYGLEPCRMTLKQEPETGY</sequence>
<dbReference type="SMART" id="SM00399">
    <property type="entry name" value="ZnF_C4"/>
    <property type="match status" value="1"/>
</dbReference>
<feature type="region of interest" description="Disordered" evidence="12">
    <location>
        <begin position="565"/>
        <end position="636"/>
    </location>
</feature>
<dbReference type="InterPro" id="IPR001723">
    <property type="entry name" value="Nuclear_hrmn_rcpt"/>
</dbReference>
<evidence type="ECO:0000256" key="12">
    <source>
        <dbReference type="SAM" id="MobiDB-lite"/>
    </source>
</evidence>
<dbReference type="GO" id="GO:0008270">
    <property type="term" value="F:zinc ion binding"/>
    <property type="evidence" value="ECO:0007669"/>
    <property type="project" value="UniProtKB-KW"/>
</dbReference>
<dbReference type="PROSITE" id="PS51843">
    <property type="entry name" value="NR_LBD"/>
    <property type="match status" value="1"/>
</dbReference>
<dbReference type="SUPFAM" id="SSF48508">
    <property type="entry name" value="Nuclear receptor ligand-binding domain"/>
    <property type="match status" value="1"/>
</dbReference>
<dbReference type="InterPro" id="IPR049636">
    <property type="entry name" value="HNF4-like_DBD"/>
</dbReference>
<dbReference type="InterPro" id="IPR000003">
    <property type="entry name" value="Retinoid-X_rcpt/HNF4"/>
</dbReference>
<keyword evidence="9 11" id="KW-0675">Receptor</keyword>
<feature type="region of interest" description="Disordered" evidence="12">
    <location>
        <begin position="100"/>
        <end position="138"/>
    </location>
</feature>
<evidence type="ECO:0000256" key="4">
    <source>
        <dbReference type="ARBA" id="ARBA00022771"/>
    </source>
</evidence>
<dbReference type="PRINTS" id="PR00047">
    <property type="entry name" value="STROIDFINGER"/>
</dbReference>
<dbReference type="SUPFAM" id="SSF57716">
    <property type="entry name" value="Glucocorticoid receptor-like (DNA-binding domain)"/>
    <property type="match status" value="1"/>
</dbReference>
<dbReference type="SMART" id="SM00430">
    <property type="entry name" value="HOLI"/>
    <property type="match status" value="1"/>
</dbReference>
<dbReference type="AlphaFoldDB" id="A0A6P4IIW9"/>
<keyword evidence="7 11" id="KW-0238">DNA-binding</keyword>
<feature type="compositionally biased region" description="Low complexity" evidence="12">
    <location>
        <begin position="104"/>
        <end position="113"/>
    </location>
</feature>
<dbReference type="Pfam" id="PF00105">
    <property type="entry name" value="zf-C4"/>
    <property type="match status" value="1"/>
</dbReference>
<dbReference type="Proteomes" id="UP001652661">
    <property type="component" value="Chromosome 2L"/>
</dbReference>
<dbReference type="FunFam" id="3.30.50.10:FF:000012">
    <property type="entry name" value="Hepatocyte nuclear factor 4, alpha"/>
    <property type="match status" value="1"/>
</dbReference>
<dbReference type="GO" id="GO:0003707">
    <property type="term" value="F:nuclear steroid receptor activity"/>
    <property type="evidence" value="ECO:0007669"/>
    <property type="project" value="InterPro"/>
</dbReference>
<feature type="compositionally biased region" description="Low complexity" evidence="12">
    <location>
        <begin position="590"/>
        <end position="609"/>
    </location>
</feature>
<gene>
    <name evidence="16" type="primary">Hnf4</name>
</gene>
<feature type="compositionally biased region" description="Low complexity" evidence="12">
    <location>
        <begin position="129"/>
        <end position="138"/>
    </location>
</feature>
<keyword evidence="8 11" id="KW-0804">Transcription</keyword>
<dbReference type="RefSeq" id="XP_017022493.1">
    <property type="nucleotide sequence ID" value="XM_017167004.3"/>
</dbReference>
<evidence type="ECO:0000259" key="14">
    <source>
        <dbReference type="PROSITE" id="PS51843"/>
    </source>
</evidence>
<feature type="domain" description="NR LBD" evidence="14">
    <location>
        <begin position="237"/>
        <end position="475"/>
    </location>
</feature>
<dbReference type="InterPro" id="IPR035500">
    <property type="entry name" value="NHR-like_dom_sf"/>
</dbReference>
<evidence type="ECO:0000313" key="15">
    <source>
        <dbReference type="Proteomes" id="UP001652661"/>
    </source>
</evidence>
<dbReference type="InterPro" id="IPR000536">
    <property type="entry name" value="Nucl_hrmn_rcpt_lig-bd"/>
</dbReference>
<dbReference type="PRINTS" id="PR00545">
    <property type="entry name" value="RETINOIDXR"/>
</dbReference>
<dbReference type="InterPro" id="IPR050274">
    <property type="entry name" value="Nuclear_hormone_rcpt_NR2"/>
</dbReference>
<dbReference type="PROSITE" id="PS00031">
    <property type="entry name" value="NUCLEAR_REC_DBD_1"/>
    <property type="match status" value="1"/>
</dbReference>
<reference evidence="15" key="1">
    <citation type="submission" date="2025-05" db="UniProtKB">
        <authorList>
            <consortium name="RefSeq"/>
        </authorList>
    </citation>
    <scope>NUCLEOTIDE SEQUENCE [LARGE SCALE GENOMIC DNA]</scope>
    <source>
        <strain evidence="15">14028-0561.14</strain>
    </source>
</reference>
<dbReference type="InterPro" id="IPR049635">
    <property type="entry name" value="HNF4_LBD"/>
</dbReference>
<dbReference type="Gene3D" id="3.30.50.10">
    <property type="entry name" value="Erythroid Transcription Factor GATA-1, subunit A"/>
    <property type="match status" value="1"/>
</dbReference>
<feature type="region of interest" description="Disordered" evidence="12">
    <location>
        <begin position="479"/>
        <end position="524"/>
    </location>
</feature>
<dbReference type="GO" id="GO:0000978">
    <property type="term" value="F:RNA polymerase II cis-regulatory region sequence-specific DNA binding"/>
    <property type="evidence" value="ECO:0007669"/>
    <property type="project" value="InterPro"/>
</dbReference>
<evidence type="ECO:0000256" key="7">
    <source>
        <dbReference type="ARBA" id="ARBA00023125"/>
    </source>
</evidence>
<evidence type="ECO:0000256" key="8">
    <source>
        <dbReference type="ARBA" id="ARBA00023163"/>
    </source>
</evidence>
<dbReference type="GO" id="GO:0005634">
    <property type="term" value="C:nucleus"/>
    <property type="evidence" value="ECO:0007669"/>
    <property type="project" value="UniProtKB-SubCell"/>
</dbReference>
<dbReference type="OrthoDB" id="8183030at2759"/>
<evidence type="ECO:0000256" key="2">
    <source>
        <dbReference type="ARBA" id="ARBA00006421"/>
    </source>
</evidence>
<evidence type="ECO:0000256" key="1">
    <source>
        <dbReference type="ARBA" id="ARBA00004123"/>
    </source>
</evidence>
<dbReference type="CDD" id="cd06931">
    <property type="entry name" value="NR_LBD_HNF4_like"/>
    <property type="match status" value="1"/>
</dbReference>
<feature type="domain" description="Nuclear receptor" evidence="13">
    <location>
        <begin position="144"/>
        <end position="219"/>
    </location>
</feature>
<comment type="similarity">
    <text evidence="2">Belongs to the nuclear hormone receptor family. NR2 subfamily.</text>
</comment>
<dbReference type="Pfam" id="PF00104">
    <property type="entry name" value="Hormone_recep"/>
    <property type="match status" value="1"/>
</dbReference>
<evidence type="ECO:0000259" key="13">
    <source>
        <dbReference type="PROSITE" id="PS51030"/>
    </source>
</evidence>
<keyword evidence="5 11" id="KW-0862">Zinc</keyword>
<dbReference type="PROSITE" id="PS51030">
    <property type="entry name" value="NUCLEAR_REC_DBD_2"/>
    <property type="match status" value="1"/>
</dbReference>
<dbReference type="PANTHER" id="PTHR24083">
    <property type="entry name" value="NUCLEAR HORMONE RECEPTOR"/>
    <property type="match status" value="1"/>
</dbReference>
<keyword evidence="10 11" id="KW-0539">Nucleus</keyword>
<dbReference type="FunFam" id="1.10.565.10:FF:000026">
    <property type="entry name" value="Hepatocyte nuclear factor 4"/>
    <property type="match status" value="1"/>
</dbReference>
<evidence type="ECO:0000256" key="9">
    <source>
        <dbReference type="ARBA" id="ARBA00023170"/>
    </source>
</evidence>
<evidence type="ECO:0000256" key="10">
    <source>
        <dbReference type="ARBA" id="ARBA00023242"/>
    </source>
</evidence>
<protein>
    <submittedName>
        <fullName evidence="16">Transcription factor HNF-4 homolog isoform X1</fullName>
    </submittedName>
</protein>
<evidence type="ECO:0000256" key="6">
    <source>
        <dbReference type="ARBA" id="ARBA00023015"/>
    </source>
</evidence>